<sequence>MQAETRQLKKVLTSDLRYVIPTFQRDYEWSKEGQWQLLFEDLDSVADRLGHARSKALANGENVVKAEAEVAPHFLGAIVCDRLPSPTGGLDVRAVIDGQQRLTTLQLLIRGLLDVLIERDSSRIRQVRRLLENPADVVEHPDEIHKLWPRRRDRLVWPIAMGDEIPTAGNHLYLQARRFFADSIREVATDNQGHDRIDDLVDALTDLFKLVVIDLEENDDAQVIFEVLNGRQTPLSASDLVKNLLFLRGELANEAELEELYDRYWSEFDDPWWKKEVGTGHAARGRRDVLLSVWLTAVSGEEASVSRLYGDVRKYLQPPERTTKLILIELHGYGQAYKAIYGEVDPGSPTLARVYGRLERMKILTAVPLLAWLRRIPSDRLSLADHERCLLAVESWVIRRMIIGGNTRGYGTAFLSVLKSAHDAASCSGANIADGVIEALADSPNSLGWPSDDDVQKSFKIDKFYGRFTQERIRLVLGAIDAQMQLDDAMTVTALFDYDQLQIEHVMPQAWRAHWPLSGTVLPDPAHQRLAENSREAAVQGMGNLTLVTSTFNQSVSNDSWVDKKPEFAGQLALRINALVAASLEWDEASIDARSTVLAEAACRVWGSAEALR</sequence>
<dbReference type="RefSeq" id="WP_134515349.1">
    <property type="nucleotide sequence ID" value="NZ_SOHJ01000011.1"/>
</dbReference>
<dbReference type="AlphaFoldDB" id="A0A4R9AEJ1"/>
<evidence type="ECO:0000259" key="2">
    <source>
        <dbReference type="Pfam" id="PF07510"/>
    </source>
</evidence>
<dbReference type="Proteomes" id="UP000298170">
    <property type="component" value="Unassembled WGS sequence"/>
</dbReference>
<dbReference type="EMBL" id="SOHJ01000011">
    <property type="protein sequence ID" value="TFD58955.1"/>
    <property type="molecule type" value="Genomic_DNA"/>
</dbReference>
<dbReference type="OrthoDB" id="9798761at2"/>
<comment type="caution">
    <text evidence="3">The sequence shown here is derived from an EMBL/GenBank/DDBJ whole genome shotgun (WGS) entry which is preliminary data.</text>
</comment>
<evidence type="ECO:0000313" key="3">
    <source>
        <dbReference type="EMBL" id="TFD58955.1"/>
    </source>
</evidence>
<accession>A0A4R9AEJ1</accession>
<keyword evidence="4" id="KW-1185">Reference proteome</keyword>
<reference evidence="3 4" key="1">
    <citation type="submission" date="2019-03" db="EMBL/GenBank/DDBJ databases">
        <title>Genomics of glacier-inhabiting Cryobacterium strains.</title>
        <authorList>
            <person name="Liu Q."/>
            <person name="Xin Y.-H."/>
        </authorList>
    </citation>
    <scope>NUCLEOTIDE SEQUENCE [LARGE SCALE GENOMIC DNA]</scope>
    <source>
        <strain evidence="3 4">Sr39</strain>
    </source>
</reference>
<dbReference type="Pfam" id="PF03235">
    <property type="entry name" value="GmrSD_N"/>
    <property type="match status" value="1"/>
</dbReference>
<proteinExistence type="predicted"/>
<dbReference type="PANTHER" id="PTHR35149">
    <property type="entry name" value="SLL5132 PROTEIN"/>
    <property type="match status" value="1"/>
</dbReference>
<organism evidence="3 4">
    <name type="scientific">Cryobacterium suzukii</name>
    <dbReference type="NCBI Taxonomy" id="1259198"/>
    <lineage>
        <taxon>Bacteria</taxon>
        <taxon>Bacillati</taxon>
        <taxon>Actinomycetota</taxon>
        <taxon>Actinomycetes</taxon>
        <taxon>Micrococcales</taxon>
        <taxon>Microbacteriaceae</taxon>
        <taxon>Cryobacterium</taxon>
    </lineage>
</organism>
<gene>
    <name evidence="3" type="ORF">E3T39_11380</name>
</gene>
<name>A0A4R9AEJ1_9MICO</name>
<dbReference type="Pfam" id="PF07510">
    <property type="entry name" value="GmrSD_C"/>
    <property type="match status" value="1"/>
</dbReference>
<evidence type="ECO:0000259" key="1">
    <source>
        <dbReference type="Pfam" id="PF03235"/>
    </source>
</evidence>
<dbReference type="InterPro" id="IPR011089">
    <property type="entry name" value="GmrSD_C"/>
</dbReference>
<feature type="domain" description="GmrSD restriction endonucleases N-terminal" evidence="1">
    <location>
        <begin position="9"/>
        <end position="246"/>
    </location>
</feature>
<dbReference type="InterPro" id="IPR004919">
    <property type="entry name" value="GmrSD_N"/>
</dbReference>
<feature type="domain" description="GmrSD restriction endonucleases C-terminal" evidence="2">
    <location>
        <begin position="449"/>
        <end position="600"/>
    </location>
</feature>
<protein>
    <submittedName>
        <fullName evidence="3">DUF262 domain-containing protein</fullName>
    </submittedName>
</protein>
<evidence type="ECO:0000313" key="4">
    <source>
        <dbReference type="Proteomes" id="UP000298170"/>
    </source>
</evidence>
<dbReference type="PANTHER" id="PTHR35149:SF1">
    <property type="entry name" value="DUF5655 DOMAIN-CONTAINING PROTEIN"/>
    <property type="match status" value="1"/>
</dbReference>